<feature type="compositionally biased region" description="Basic and acidic residues" evidence="1">
    <location>
        <begin position="78"/>
        <end position="94"/>
    </location>
</feature>
<keyword evidence="3" id="KW-1185">Reference proteome</keyword>
<sequence length="94" mass="11000">MDWAWGRQEASEEGGIRGETRGEKRRRREGEKRKREGKRKGKGSRETAIDAGTASCTFFLWSFWLSGAQTNKQTYVEQQRDDRPTLHGDLNRRR</sequence>
<dbReference type="RefSeq" id="XP_024707845.1">
    <property type="nucleotide sequence ID" value="XM_024842293.1"/>
</dbReference>
<protein>
    <submittedName>
        <fullName evidence="2">Uncharacterized protein</fullName>
    </submittedName>
</protein>
<dbReference type="GeneID" id="36549988"/>
<reference evidence="2 3" key="1">
    <citation type="submission" date="2016-12" db="EMBL/GenBank/DDBJ databases">
        <title>The genomes of Aspergillus section Nigri reveals drivers in fungal speciation.</title>
        <authorList>
            <consortium name="DOE Joint Genome Institute"/>
            <person name="Vesth T.C."/>
            <person name="Nybo J."/>
            <person name="Theobald S."/>
            <person name="Brandl J."/>
            <person name="Frisvad J.C."/>
            <person name="Nielsen K.F."/>
            <person name="Lyhne E.K."/>
            <person name="Kogle M.E."/>
            <person name="Kuo A."/>
            <person name="Riley R."/>
            <person name="Clum A."/>
            <person name="Nolan M."/>
            <person name="Lipzen A."/>
            <person name="Salamov A."/>
            <person name="Henrissat B."/>
            <person name="Wiebenga A."/>
            <person name="De Vries R.P."/>
            <person name="Grigoriev I.V."/>
            <person name="Mortensen U.H."/>
            <person name="Andersen M.R."/>
            <person name="Baker S.E."/>
        </authorList>
    </citation>
    <scope>NUCLEOTIDE SEQUENCE [LARGE SCALE GENOMIC DNA]</scope>
    <source>
        <strain evidence="2 3">IBT 23096</strain>
    </source>
</reference>
<dbReference type="AlphaFoldDB" id="A0A2I2GI33"/>
<dbReference type="VEuPathDB" id="FungiDB:P170DRAFT_106054"/>
<dbReference type="Proteomes" id="UP000234275">
    <property type="component" value="Unassembled WGS sequence"/>
</dbReference>
<accession>A0A2I2GI33</accession>
<proteinExistence type="predicted"/>
<dbReference type="EMBL" id="MSFO01000002">
    <property type="protein sequence ID" value="PLB52543.1"/>
    <property type="molecule type" value="Genomic_DNA"/>
</dbReference>
<organism evidence="2 3">
    <name type="scientific">Aspergillus steynii IBT 23096</name>
    <dbReference type="NCBI Taxonomy" id="1392250"/>
    <lineage>
        <taxon>Eukaryota</taxon>
        <taxon>Fungi</taxon>
        <taxon>Dikarya</taxon>
        <taxon>Ascomycota</taxon>
        <taxon>Pezizomycotina</taxon>
        <taxon>Eurotiomycetes</taxon>
        <taxon>Eurotiomycetidae</taxon>
        <taxon>Eurotiales</taxon>
        <taxon>Aspergillaceae</taxon>
        <taxon>Aspergillus</taxon>
        <taxon>Aspergillus subgen. Circumdati</taxon>
    </lineage>
</organism>
<feature type="region of interest" description="Disordered" evidence="1">
    <location>
        <begin position="73"/>
        <end position="94"/>
    </location>
</feature>
<evidence type="ECO:0000313" key="3">
    <source>
        <dbReference type="Proteomes" id="UP000234275"/>
    </source>
</evidence>
<name>A0A2I2GI33_9EURO</name>
<gene>
    <name evidence="2" type="ORF">P170DRAFT_106054</name>
</gene>
<evidence type="ECO:0000256" key="1">
    <source>
        <dbReference type="SAM" id="MobiDB-lite"/>
    </source>
</evidence>
<feature type="region of interest" description="Disordered" evidence="1">
    <location>
        <begin position="1"/>
        <end position="49"/>
    </location>
</feature>
<evidence type="ECO:0000313" key="2">
    <source>
        <dbReference type="EMBL" id="PLB52543.1"/>
    </source>
</evidence>
<feature type="compositionally biased region" description="Basic and acidic residues" evidence="1">
    <location>
        <begin position="14"/>
        <end position="34"/>
    </location>
</feature>
<comment type="caution">
    <text evidence="2">The sequence shown here is derived from an EMBL/GenBank/DDBJ whole genome shotgun (WGS) entry which is preliminary data.</text>
</comment>